<evidence type="ECO:0000256" key="3">
    <source>
        <dbReference type="ARBA" id="ARBA00021907"/>
    </source>
</evidence>
<feature type="transmembrane region" description="Helical" evidence="11">
    <location>
        <begin position="216"/>
        <end position="241"/>
    </location>
</feature>
<reference evidence="14 15" key="1">
    <citation type="journal article" date="2020" name="Microorganisms">
        <title>Simultaneous Genome Sequencing of Prosthecochloris ethylica and Desulfuromonas acetoxidans within a Syntrophic Mixture Reveals Unique Pili and Protein Interactions.</title>
        <authorList>
            <person name="Kyndt J.A."/>
            <person name="Van Beeumen J.J."/>
            <person name="Meyer T.E."/>
        </authorList>
    </citation>
    <scope>NUCLEOTIDE SEQUENCE [LARGE SCALE GENOMIC DNA]</scope>
    <source>
        <strain evidence="14 15">N3</strain>
    </source>
</reference>
<evidence type="ECO:0000256" key="5">
    <source>
        <dbReference type="ARBA" id="ARBA00022618"/>
    </source>
</evidence>
<gene>
    <name evidence="14" type="ORF">INT08_10875</name>
</gene>
<dbReference type="PIRSF" id="PIRSF003097">
    <property type="entry name" value="FtsX"/>
    <property type="match status" value="1"/>
</dbReference>
<accession>A0ABR9XUJ8</accession>
<evidence type="ECO:0000313" key="15">
    <source>
        <dbReference type="Proteomes" id="UP000619838"/>
    </source>
</evidence>
<protein>
    <recommendedName>
        <fullName evidence="3 10">Cell division protein FtsX</fullName>
    </recommendedName>
</protein>
<evidence type="ECO:0000259" key="13">
    <source>
        <dbReference type="Pfam" id="PF18075"/>
    </source>
</evidence>
<dbReference type="PANTHER" id="PTHR47755">
    <property type="entry name" value="CELL DIVISION PROTEIN FTSX"/>
    <property type="match status" value="1"/>
</dbReference>
<comment type="subcellular location">
    <subcellularLocation>
        <location evidence="1">Cell membrane</location>
        <topology evidence="1">Multi-pass membrane protein</topology>
    </subcellularLocation>
</comment>
<dbReference type="InterPro" id="IPR003838">
    <property type="entry name" value="ABC3_permease_C"/>
</dbReference>
<comment type="caution">
    <text evidence="14">The sequence shown here is derived from an EMBL/GenBank/DDBJ whole genome shotgun (WGS) entry which is preliminary data.</text>
</comment>
<evidence type="ECO:0000256" key="8">
    <source>
        <dbReference type="ARBA" id="ARBA00023136"/>
    </source>
</evidence>
<evidence type="ECO:0000259" key="12">
    <source>
        <dbReference type="Pfam" id="PF02687"/>
    </source>
</evidence>
<keyword evidence="5 10" id="KW-0132">Cell division</keyword>
<evidence type="ECO:0000256" key="11">
    <source>
        <dbReference type="SAM" id="Phobius"/>
    </source>
</evidence>
<dbReference type="InterPro" id="IPR004513">
    <property type="entry name" value="FtsX"/>
</dbReference>
<keyword evidence="9 10" id="KW-0131">Cell cycle</keyword>
<dbReference type="Proteomes" id="UP000619838">
    <property type="component" value="Unassembled WGS sequence"/>
</dbReference>
<evidence type="ECO:0000256" key="4">
    <source>
        <dbReference type="ARBA" id="ARBA00022475"/>
    </source>
</evidence>
<dbReference type="InterPro" id="IPR040690">
    <property type="entry name" value="FtsX_ECD"/>
</dbReference>
<sequence length="290" mass="32245">MDLVFLIKEGFSGIWRAKLPAAVTVVTGFFALVLLGLFATVSMSFFDVIDEVRGRVELEVFFDERSAEEDVLGIVDRIDGLEGVDEVTYISKDDAARIFEQEFGRDIERILGVNPLPRSVHVSVLPLYARPDSLEGIASRIGALQEGMDIRYNKVFLERLEENARIFTFLTAGMGILISIATVVLVGYTIRLAIYSRQESIKTMRLVGAANWFIRAPYVIEGGVQGVLAGALASLAVYVIFEQLLLRYEPGIYEVMHPSTLMVYPILVGLGFFLGVSGSMLSVRQYLRRS</sequence>
<dbReference type="EMBL" id="JADGII010000039">
    <property type="protein sequence ID" value="MBF0637669.1"/>
    <property type="molecule type" value="Genomic_DNA"/>
</dbReference>
<evidence type="ECO:0000256" key="6">
    <source>
        <dbReference type="ARBA" id="ARBA00022692"/>
    </source>
</evidence>
<evidence type="ECO:0000256" key="7">
    <source>
        <dbReference type="ARBA" id="ARBA00022989"/>
    </source>
</evidence>
<evidence type="ECO:0000256" key="10">
    <source>
        <dbReference type="PIRNR" id="PIRNR003097"/>
    </source>
</evidence>
<feature type="transmembrane region" description="Helical" evidence="11">
    <location>
        <begin position="261"/>
        <end position="283"/>
    </location>
</feature>
<feature type="domain" description="ABC3 transporter permease C-terminal" evidence="12">
    <location>
        <begin position="174"/>
        <end position="289"/>
    </location>
</feature>
<dbReference type="Pfam" id="PF18075">
    <property type="entry name" value="FtsX_ECD"/>
    <property type="match status" value="1"/>
</dbReference>
<proteinExistence type="inferred from homology"/>
<feature type="transmembrane region" description="Helical" evidence="11">
    <location>
        <begin position="166"/>
        <end position="195"/>
    </location>
</feature>
<feature type="domain" description="FtsX extracellular" evidence="13">
    <location>
        <begin position="56"/>
        <end position="141"/>
    </location>
</feature>
<keyword evidence="7 11" id="KW-1133">Transmembrane helix</keyword>
<comment type="similarity">
    <text evidence="2 10">Belongs to the ABC-4 integral membrane protein family. FtsX subfamily.</text>
</comment>
<keyword evidence="4 10" id="KW-1003">Cell membrane</keyword>
<feature type="transmembrane region" description="Helical" evidence="11">
    <location>
        <begin position="21"/>
        <end position="46"/>
    </location>
</feature>
<keyword evidence="6 11" id="KW-0812">Transmembrane</keyword>
<evidence type="ECO:0000256" key="1">
    <source>
        <dbReference type="ARBA" id="ARBA00004651"/>
    </source>
</evidence>
<dbReference type="Gene3D" id="3.30.70.3040">
    <property type="match status" value="1"/>
</dbReference>
<evidence type="ECO:0000313" key="14">
    <source>
        <dbReference type="EMBL" id="MBF0637669.1"/>
    </source>
</evidence>
<dbReference type="RefSeq" id="WP_175187645.1">
    <property type="nucleotide sequence ID" value="NZ_JABVZQ010000014.1"/>
</dbReference>
<evidence type="ECO:0000256" key="9">
    <source>
        <dbReference type="ARBA" id="ARBA00023306"/>
    </source>
</evidence>
<keyword evidence="8 10" id="KW-0472">Membrane</keyword>
<name>A0ABR9XUJ8_9CHLB</name>
<keyword evidence="15" id="KW-1185">Reference proteome</keyword>
<evidence type="ECO:0000256" key="2">
    <source>
        <dbReference type="ARBA" id="ARBA00007379"/>
    </source>
</evidence>
<organism evidence="14 15">
    <name type="scientific">Prosthecochloris ethylica</name>
    <dbReference type="NCBI Taxonomy" id="2743976"/>
    <lineage>
        <taxon>Bacteria</taxon>
        <taxon>Pseudomonadati</taxon>
        <taxon>Chlorobiota</taxon>
        <taxon>Chlorobiia</taxon>
        <taxon>Chlorobiales</taxon>
        <taxon>Chlorobiaceae</taxon>
        <taxon>Prosthecochloris</taxon>
    </lineage>
</organism>
<dbReference type="Pfam" id="PF02687">
    <property type="entry name" value="FtsX"/>
    <property type="match status" value="1"/>
</dbReference>
<dbReference type="PANTHER" id="PTHR47755:SF1">
    <property type="entry name" value="CELL DIVISION PROTEIN FTSX"/>
    <property type="match status" value="1"/>
</dbReference>